<dbReference type="SUPFAM" id="SSF53335">
    <property type="entry name" value="S-adenosyl-L-methionine-dependent methyltransferases"/>
    <property type="match status" value="1"/>
</dbReference>
<evidence type="ECO:0000313" key="15">
    <source>
        <dbReference type="RefSeq" id="XP_013778522.1"/>
    </source>
</evidence>
<feature type="short sequence motif" description="Cx2C motif 2" evidence="10">
    <location>
        <begin position="276"/>
        <end position="279"/>
    </location>
</feature>
<dbReference type="Gene3D" id="3.40.50.150">
    <property type="entry name" value="Vaccinia Virus protein VP39"/>
    <property type="match status" value="1"/>
</dbReference>
<evidence type="ECO:0000256" key="2">
    <source>
        <dbReference type="ARBA" id="ARBA00008169"/>
    </source>
</evidence>
<comment type="cofactor">
    <cofactor evidence="10">
        <name>[2Fe-2S] cluster</name>
        <dbReference type="ChEBI" id="CHEBI:190135"/>
    </cofactor>
</comment>
<keyword evidence="4 10" id="KW-0963">Cytoplasm</keyword>
<dbReference type="GeneID" id="106463099"/>
<feature type="binding site" evidence="10">
    <location>
        <position position="276"/>
    </location>
    <ligand>
        <name>[4Fe-4S] cluster</name>
        <dbReference type="ChEBI" id="CHEBI:49883"/>
    </ligand>
</feature>
<feature type="binding site" evidence="10">
    <location>
        <position position="230"/>
    </location>
    <ligand>
        <name>[2Fe-2S] cluster</name>
        <dbReference type="ChEBI" id="CHEBI:190135"/>
    </ligand>
</feature>
<evidence type="ECO:0000256" key="3">
    <source>
        <dbReference type="ARBA" id="ARBA00022485"/>
    </source>
</evidence>
<feature type="binding site" evidence="10">
    <location>
        <position position="265"/>
    </location>
    <ligand>
        <name>[4Fe-4S] cluster</name>
        <dbReference type="ChEBI" id="CHEBI:49883"/>
    </ligand>
</feature>
<comment type="caution">
    <text evidence="10">Lacks conserved residue(s) required for the propagation of feature annotation.</text>
</comment>
<comment type="subunit">
    <text evidence="10">Monomer.</text>
</comment>
<dbReference type="Pfam" id="PF20922">
    <property type="entry name" value="Anamorsin_N"/>
    <property type="match status" value="1"/>
</dbReference>
<comment type="domain">
    <text evidence="10">The twin Cx2C motifs are involved in the recognition by the mitochondrial MIA40-ERV1 disulfide relay system. The formation of 2 disulfide bonds in the Cx2C motifs through dithiol/disulfide exchange reactions effectively traps the protein in the mitochondrial intermembrane space.</text>
</comment>
<comment type="subcellular location">
    <subcellularLocation>
        <location evidence="10">Cytoplasm</location>
    </subcellularLocation>
    <subcellularLocation>
        <location evidence="10">Mitochondrion intermembrane space</location>
    </subcellularLocation>
</comment>
<reference evidence="14 15" key="1">
    <citation type="submission" date="2025-05" db="UniProtKB">
        <authorList>
            <consortium name="RefSeq"/>
        </authorList>
    </citation>
    <scope>IDENTIFICATION</scope>
    <source>
        <tissue evidence="14 15">Muscle</tissue>
    </source>
</reference>
<dbReference type="InterPro" id="IPR046408">
    <property type="entry name" value="CIAPIN1"/>
</dbReference>
<organism evidence="13 15">
    <name type="scientific">Limulus polyphemus</name>
    <name type="common">Atlantic horseshoe crab</name>
    <dbReference type="NCBI Taxonomy" id="6850"/>
    <lineage>
        <taxon>Eukaryota</taxon>
        <taxon>Metazoa</taxon>
        <taxon>Ecdysozoa</taxon>
        <taxon>Arthropoda</taxon>
        <taxon>Chelicerata</taxon>
        <taxon>Merostomata</taxon>
        <taxon>Xiphosura</taxon>
        <taxon>Limulidae</taxon>
        <taxon>Limulus</taxon>
    </lineage>
</organism>
<feature type="domain" description="Anamorsin C-terminal" evidence="11">
    <location>
        <begin position="259"/>
        <end position="294"/>
    </location>
</feature>
<dbReference type="Proteomes" id="UP000694941">
    <property type="component" value="Unplaced"/>
</dbReference>
<evidence type="ECO:0000256" key="8">
    <source>
        <dbReference type="ARBA" id="ARBA00023014"/>
    </source>
</evidence>
<gene>
    <name evidence="14 15" type="primary">LOC106463099</name>
</gene>
<dbReference type="InterPro" id="IPR007785">
    <property type="entry name" value="Anamorsin"/>
</dbReference>
<feature type="short sequence motif" description="Cx2C motif 1" evidence="10">
    <location>
        <begin position="265"/>
        <end position="268"/>
    </location>
</feature>
<feature type="domain" description="Anamorsin N-terminal" evidence="12">
    <location>
        <begin position="8"/>
        <end position="170"/>
    </location>
</feature>
<dbReference type="HAMAP" id="MF_03115">
    <property type="entry name" value="Anamorsin"/>
    <property type="match status" value="1"/>
</dbReference>
<keyword evidence="7 10" id="KW-0408">Iron</keyword>
<dbReference type="PANTHER" id="PTHR13273">
    <property type="entry name" value="ANAMORSIN"/>
    <property type="match status" value="1"/>
</dbReference>
<evidence type="ECO:0000259" key="11">
    <source>
        <dbReference type="Pfam" id="PF05093"/>
    </source>
</evidence>
<feature type="binding site" evidence="10">
    <location>
        <position position="242"/>
    </location>
    <ligand>
        <name>[2Fe-2S] cluster</name>
        <dbReference type="ChEBI" id="CHEBI:190135"/>
    </ligand>
</feature>
<evidence type="ECO:0000259" key="12">
    <source>
        <dbReference type="Pfam" id="PF20922"/>
    </source>
</evidence>
<feature type="binding site" evidence="10">
    <location>
        <position position="239"/>
    </location>
    <ligand>
        <name>[2Fe-2S] cluster</name>
        <dbReference type="ChEBI" id="CHEBI:190135"/>
    </ligand>
</feature>
<name>A0ABM1BB89_LIMPO</name>
<feature type="domain" description="Anamorsin C-terminal" evidence="11">
    <location>
        <begin position="229"/>
        <end position="255"/>
    </location>
</feature>
<evidence type="ECO:0000256" key="10">
    <source>
        <dbReference type="HAMAP-Rule" id="MF_03115"/>
    </source>
</evidence>
<dbReference type="InterPro" id="IPR029063">
    <property type="entry name" value="SAM-dependent_MTases_sf"/>
</dbReference>
<dbReference type="InterPro" id="IPR049011">
    <property type="entry name" value="Anamorsin_N_metazoan"/>
</dbReference>
<dbReference type="RefSeq" id="XP_013778522.1">
    <property type="nucleotide sequence ID" value="XM_013923068.2"/>
</dbReference>
<sequence length="304" mass="33008">MNFTPTPGQKVLLLWGASVGEDILVDTVNTLREKVGQQGSVAVENIERLLVSCHAVSSFDVVLCGLPSPGAVTHPTEVLSEIARLLRPGGKLVLREPVTTEDINSEHKIRSSAKLASALKLSGFVDIGEPHEFPLPASQLSELKKELEIEEGTVSLMEVCARKPNFEVGSTIKLNFAKKGRSKSDENTSKIWTLSADDTLDEDVELIDSDQLLDEEDLKKPDPESLKASCDGAKKRKACKNCTCGLAEKLEQEKEPIPQSNTSACGNCYLGDAFRCASCPYLGMPAFKPGEKIVLNDRQLKADV</sequence>
<evidence type="ECO:0000256" key="7">
    <source>
        <dbReference type="ARBA" id="ARBA00023004"/>
    </source>
</evidence>
<dbReference type="RefSeq" id="XP_013778521.1">
    <property type="nucleotide sequence ID" value="XM_013923067.2"/>
</dbReference>
<evidence type="ECO:0000256" key="4">
    <source>
        <dbReference type="ARBA" id="ARBA00022490"/>
    </source>
</evidence>
<comment type="cofactor">
    <cofactor evidence="1 10">
        <name>[4Fe-4S] cluster</name>
        <dbReference type="ChEBI" id="CHEBI:49883"/>
    </cofactor>
</comment>
<feature type="region of interest" description="Fe-S binding site B" evidence="10">
    <location>
        <begin position="265"/>
        <end position="279"/>
    </location>
</feature>
<comment type="similarity">
    <text evidence="2 10">Belongs to the anamorsin family.</text>
</comment>
<dbReference type="Pfam" id="PF05093">
    <property type="entry name" value="CIAPIN1"/>
    <property type="match status" value="2"/>
</dbReference>
<evidence type="ECO:0000313" key="14">
    <source>
        <dbReference type="RefSeq" id="XP_013778521.1"/>
    </source>
</evidence>
<comment type="domain">
    <text evidence="10">The N-terminal domain has structural similarity with S-adenosyl-L-methionine-dependent methyltransferases, but does not bind S-adenosyl-L-methionine. It is required for correct assembly of the 2 Fe-S clusters.</text>
</comment>
<keyword evidence="3 10" id="KW-0004">4Fe-4S</keyword>
<evidence type="ECO:0000256" key="1">
    <source>
        <dbReference type="ARBA" id="ARBA00001966"/>
    </source>
</evidence>
<dbReference type="CDD" id="cd02440">
    <property type="entry name" value="AdoMet_MTases"/>
    <property type="match status" value="1"/>
</dbReference>
<keyword evidence="5 10" id="KW-0001">2Fe-2S</keyword>
<feature type="binding site" evidence="10">
    <location>
        <position position="244"/>
    </location>
    <ligand>
        <name>[2Fe-2S] cluster</name>
        <dbReference type="ChEBI" id="CHEBI:190135"/>
    </ligand>
</feature>
<dbReference type="PANTHER" id="PTHR13273:SF14">
    <property type="entry name" value="ANAMORSIN"/>
    <property type="match status" value="1"/>
</dbReference>
<evidence type="ECO:0000256" key="5">
    <source>
        <dbReference type="ARBA" id="ARBA00022714"/>
    </source>
</evidence>
<keyword evidence="9 10" id="KW-0496">Mitochondrion</keyword>
<accession>A0ABM1BB89</accession>
<keyword evidence="13" id="KW-1185">Reference proteome</keyword>
<keyword evidence="8 10" id="KW-0411">Iron-sulfur</keyword>
<proteinExistence type="inferred from homology"/>
<feature type="binding site" evidence="10">
    <location>
        <position position="268"/>
    </location>
    <ligand>
        <name>[4Fe-4S] cluster</name>
        <dbReference type="ChEBI" id="CHEBI:49883"/>
    </ligand>
</feature>
<feature type="binding site" evidence="10">
    <location>
        <position position="279"/>
    </location>
    <ligand>
        <name>[4Fe-4S] cluster</name>
        <dbReference type="ChEBI" id="CHEBI:49883"/>
    </ligand>
</feature>
<protein>
    <recommendedName>
        <fullName evidence="10">Anamorsin homolog</fullName>
    </recommendedName>
    <alternativeName>
        <fullName evidence="10">Fe-S cluster assembly protein DRE2 homolog</fullName>
    </alternativeName>
</protein>
<evidence type="ECO:0000256" key="6">
    <source>
        <dbReference type="ARBA" id="ARBA00022723"/>
    </source>
</evidence>
<evidence type="ECO:0000256" key="9">
    <source>
        <dbReference type="ARBA" id="ARBA00023128"/>
    </source>
</evidence>
<comment type="function">
    <text evidence="10">Component of the cytosolic iron-sulfur (Fe-S) protein assembly (CIA) machinery. Required for the maturation of extramitochondrial Fe-S proteins. Part of an electron transfer chain functioning in an early step of cytosolic Fe-S biogenesis, facilitating the de novo assembly of a [4Fe-4S] cluster on the cytosolic Fe-S scaffold complex. Electrons are transferred from NADPH via a FAD- and FMN-containing diflavin oxidoreductase. Together with the diflavin oxidoreductase, also required for the assembly of the diferric tyrosyl radical cofactor of ribonucleotide reductase (RNR), probably by providing electrons for reduction during radical cofactor maturation in the catalytic small subunit.</text>
</comment>
<evidence type="ECO:0000313" key="13">
    <source>
        <dbReference type="Proteomes" id="UP000694941"/>
    </source>
</evidence>
<comment type="domain">
    <text evidence="10">The C-terminal domain binds 2 Fe-S clusters but is otherwise mostly in an intrinsically disordered conformation.</text>
</comment>
<keyword evidence="6 10" id="KW-0479">Metal-binding</keyword>